<comment type="caution">
    <text evidence="3">The sequence shown here is derived from an EMBL/GenBank/DDBJ whole genome shotgun (WGS) entry which is preliminary data.</text>
</comment>
<dbReference type="RefSeq" id="WP_183651055.1">
    <property type="nucleotide sequence ID" value="NZ_BAAAXX010000088.1"/>
</dbReference>
<feature type="chain" id="PRO_5039016806" description="Secreted protein" evidence="2">
    <location>
        <begin position="26"/>
        <end position="174"/>
    </location>
</feature>
<dbReference type="AlphaFoldDB" id="A0A7W5V1L2"/>
<evidence type="ECO:0000313" key="4">
    <source>
        <dbReference type="Proteomes" id="UP000579945"/>
    </source>
</evidence>
<evidence type="ECO:0000313" key="3">
    <source>
        <dbReference type="EMBL" id="MBB3728731.1"/>
    </source>
</evidence>
<proteinExistence type="predicted"/>
<evidence type="ECO:0000256" key="1">
    <source>
        <dbReference type="SAM" id="MobiDB-lite"/>
    </source>
</evidence>
<dbReference type="Proteomes" id="UP000579945">
    <property type="component" value="Unassembled WGS sequence"/>
</dbReference>
<protein>
    <recommendedName>
        <fullName evidence="5">Secreted protein</fullName>
    </recommendedName>
</protein>
<organism evidence="3 4">
    <name type="scientific">Nonomuraea dietziae</name>
    <dbReference type="NCBI Taxonomy" id="65515"/>
    <lineage>
        <taxon>Bacteria</taxon>
        <taxon>Bacillati</taxon>
        <taxon>Actinomycetota</taxon>
        <taxon>Actinomycetes</taxon>
        <taxon>Streptosporangiales</taxon>
        <taxon>Streptosporangiaceae</taxon>
        <taxon>Nonomuraea</taxon>
    </lineage>
</organism>
<evidence type="ECO:0008006" key="5">
    <source>
        <dbReference type="Google" id="ProtNLM"/>
    </source>
</evidence>
<feature type="region of interest" description="Disordered" evidence="1">
    <location>
        <begin position="64"/>
        <end position="90"/>
    </location>
</feature>
<dbReference type="PROSITE" id="PS51257">
    <property type="entry name" value="PROKAR_LIPOPROTEIN"/>
    <property type="match status" value="1"/>
</dbReference>
<name>A0A7W5V1L2_9ACTN</name>
<keyword evidence="4" id="KW-1185">Reference proteome</keyword>
<evidence type="ECO:0000256" key="2">
    <source>
        <dbReference type="SAM" id="SignalP"/>
    </source>
</evidence>
<dbReference type="EMBL" id="JACIBV010000001">
    <property type="protein sequence ID" value="MBB3728731.1"/>
    <property type="molecule type" value="Genomic_DNA"/>
</dbReference>
<reference evidence="3 4" key="1">
    <citation type="submission" date="2020-08" db="EMBL/GenBank/DDBJ databases">
        <title>Sequencing the genomes of 1000 actinobacteria strains.</title>
        <authorList>
            <person name="Klenk H.-P."/>
        </authorList>
    </citation>
    <scope>NUCLEOTIDE SEQUENCE [LARGE SCALE GENOMIC DNA]</scope>
    <source>
        <strain evidence="3 4">DSM 44320</strain>
    </source>
</reference>
<sequence>MRTRLVLASLPLLLLTACGSAPTTAEVASADGTAKTGSAKPSPSATVDRAEAQLKFAQCMRENGVDMADPDPNGGIRIEAKKGGPDQGAMDKAMKVCKEHLDGAVGDKAAQDPKRRDQMLKFAQCMREHGVDMPDPSADGMVKMTVPEGTSEATVKAAQEACKELAPGMAGGGS</sequence>
<feature type="signal peptide" evidence="2">
    <location>
        <begin position="1"/>
        <end position="25"/>
    </location>
</feature>
<gene>
    <name evidence="3" type="ORF">FHR33_004591</name>
</gene>
<keyword evidence="2" id="KW-0732">Signal</keyword>
<accession>A0A7W5V1L2</accession>
<dbReference type="GeneID" id="95390955"/>